<keyword evidence="4" id="KW-0607">Phytochrome signaling pathway</keyword>
<feature type="domain" description="RSE1/DDB1/CPSF1 first beta-propeller" evidence="6">
    <location>
        <begin position="16"/>
        <end position="344"/>
    </location>
</feature>
<dbReference type="GeneID" id="105141261"/>
<organism evidence="8 9">
    <name type="scientific">Populus euphratica</name>
    <name type="common">Euphrates poplar</name>
    <dbReference type="NCBI Taxonomy" id="75702"/>
    <lineage>
        <taxon>Eukaryota</taxon>
        <taxon>Viridiplantae</taxon>
        <taxon>Streptophyta</taxon>
        <taxon>Embryophyta</taxon>
        <taxon>Tracheophyta</taxon>
        <taxon>Spermatophyta</taxon>
        <taxon>Magnoliopsida</taxon>
        <taxon>eudicotyledons</taxon>
        <taxon>Gunneridae</taxon>
        <taxon>Pentapetalae</taxon>
        <taxon>rosids</taxon>
        <taxon>fabids</taxon>
        <taxon>Malpighiales</taxon>
        <taxon>Salicaceae</taxon>
        <taxon>Saliceae</taxon>
        <taxon>Populus</taxon>
    </lineage>
</organism>
<dbReference type="Gene3D" id="1.10.150.910">
    <property type="match status" value="1"/>
</dbReference>
<evidence type="ECO:0000259" key="5">
    <source>
        <dbReference type="Pfam" id="PF03178"/>
    </source>
</evidence>
<dbReference type="InterPro" id="IPR004871">
    <property type="entry name" value="RSE1/DDB1/CPSF1_C"/>
</dbReference>
<keyword evidence="3" id="KW-0539">Nucleus</keyword>
<comment type="subcellular location">
    <subcellularLocation>
        <location evidence="1">Nucleus</location>
    </subcellularLocation>
</comment>
<proteinExistence type="inferred from homology"/>
<gene>
    <name evidence="9" type="primary">LOC105141261</name>
</gene>
<evidence type="ECO:0000313" key="8">
    <source>
        <dbReference type="Proteomes" id="UP000694918"/>
    </source>
</evidence>
<dbReference type="AlphaFoldDB" id="A0AAJ6VFZ5"/>
<accession>A0AAJ6VFZ5</accession>
<sequence length="1088" mass="121416">MSVWNYVVTAHKPTNVTHSCVGNFTSSQELNLIIAKCTRIEINLLTPQGLQPMLDVPIYGRIATLELFRPHGEAQDFLFIATERYKFCVLQWDAETSELITRAMGDVSDRIGRPTDNGQIGIIDPDCRLIGLHLYDGLFKVIPFDNKGQLKEAFNIRLEELQVLDIKFLHGCSKPTIVVLYQDNKDARHVKTYEVALKDKDFIEGPWSQNNLDNGADLLIPVPPPFCGVLIIGEETIVYCSANVFRAIPIRPSITKAYGRVDADGSRYLLGDHAGLLHLLVITHEKEKVTGLKIELLGETSIASTISYLDNAFVFIGSSYGDSQLVKLNLQPDAKGSYVEVLDRYVNLGPIVDFCVVDLERQGQGQVVTCSGAYKDGSLRIVRNGIGINEQASVELQGIKGMWSLRSLTDDPFDTFLVVSFISETRILAMNIEDELEETEIEGFCSQVQTLFCHCAVFNQLVQVTSSSVRLVSSTTRELRQEWNAPSGYSINVATANATQVLLATGGGHLVYLEIGDGTLTQAKHAQLECEISCLDINPIGENPNYSQLAAVGMWTDISVRIFSLPDLNLITKEPLGGEIIPRSVLLCSFEGISYLLCALGDGHLLNFLLNLSTGELKDRKKVSLGTQPITLRTFSSKNTTHVFAASDRPTVIYSSNKKLLYSNVNLKEVSHMCPFNSAAFPDSLAIAKEGELSIGTIDDIQKLHIRSIPLGEHARRICHQEQSRTFSICSMKNQSNAEESEMHFIRLLDDQTFEFISTYPLDTFEYGCSILSCSFSDDSNVYYCVGTAYVLPEENEPTKGRILVFIVEDGKLQLIAEKETKGAVYSLNAFNGKLLAAINQKIQLYKWMLRDDGTRELQSECGHHGHILALYVQTRGDFIVVGDLMKSISLLIYKHEEGAIEERARDYNANWMSAVEILDDDIYLGAENNFNLFTVRKNSEGATDEERGRLEVVGEYHLGEFVNRFRHGSLVMRLPDSDVGQIPTVIFGTVNGVIGVIASLPHEQYLFLEKLQSNLRKVIKGVGGLSHEQWRSFNNEKKTVDAKNFLDGDLIESFLDLSRSRMDEISKAMEISVEELCKRVEELTRLH</sequence>
<evidence type="ECO:0000259" key="6">
    <source>
        <dbReference type="Pfam" id="PF10433"/>
    </source>
</evidence>
<dbReference type="RefSeq" id="XP_011046741.1">
    <property type="nucleotide sequence ID" value="XM_011048439.1"/>
</dbReference>
<evidence type="ECO:0000256" key="2">
    <source>
        <dbReference type="ARBA" id="ARBA00007453"/>
    </source>
</evidence>
<dbReference type="Proteomes" id="UP000694918">
    <property type="component" value="Unplaced"/>
</dbReference>
<feature type="domain" description="RSE1/DDB1/CPSF1 C-terminal" evidence="5">
    <location>
        <begin position="745"/>
        <end position="1057"/>
    </location>
</feature>
<dbReference type="FunFam" id="2.130.10.10:FF:000182">
    <property type="entry name" value="DNA damage-binding protein 1a"/>
    <property type="match status" value="1"/>
</dbReference>
<dbReference type="InterPro" id="IPR018846">
    <property type="entry name" value="Beta-prop_RSE1/DDB1/CPSF1_1st"/>
</dbReference>
<evidence type="ECO:0000256" key="3">
    <source>
        <dbReference type="ARBA" id="ARBA00023242"/>
    </source>
</evidence>
<dbReference type="Pfam" id="PF03178">
    <property type="entry name" value="CPSF_A"/>
    <property type="match status" value="1"/>
</dbReference>
<evidence type="ECO:0000313" key="9">
    <source>
        <dbReference type="RefSeq" id="XP_011046741.1"/>
    </source>
</evidence>
<dbReference type="Pfam" id="PF10433">
    <property type="entry name" value="Beta-prop_RSE1_1st"/>
    <property type="match status" value="1"/>
</dbReference>
<evidence type="ECO:0000259" key="7">
    <source>
        <dbReference type="Pfam" id="PF23726"/>
    </source>
</evidence>
<dbReference type="InterPro" id="IPR058543">
    <property type="entry name" value="Beta-prop_RSE1/DDB1/CPSF1_2nd"/>
</dbReference>
<evidence type="ECO:0000256" key="1">
    <source>
        <dbReference type="ARBA" id="ARBA00004123"/>
    </source>
</evidence>
<evidence type="ECO:0000256" key="4">
    <source>
        <dbReference type="ARBA" id="ARBA00084091"/>
    </source>
</evidence>
<dbReference type="FunFam" id="2.130.10.10:FF:000267">
    <property type="entry name" value="DNA damage-binding protein 1a"/>
    <property type="match status" value="1"/>
</dbReference>
<dbReference type="KEGG" id="peu:105141261"/>
<dbReference type="Gene3D" id="2.130.10.10">
    <property type="entry name" value="YVTN repeat-like/Quinoprotein amine dehydrogenase"/>
    <property type="match status" value="3"/>
</dbReference>
<dbReference type="InterPro" id="IPR050358">
    <property type="entry name" value="RSE1/DDB1/CFT1"/>
</dbReference>
<keyword evidence="8" id="KW-1185">Reference proteome</keyword>
<dbReference type="GO" id="GO:0005634">
    <property type="term" value="C:nucleus"/>
    <property type="evidence" value="ECO:0007669"/>
    <property type="project" value="UniProtKB-SubCell"/>
</dbReference>
<dbReference type="FunFam" id="2.130.10.10:FF:000070">
    <property type="entry name" value="DNA damage-binding protein 1"/>
    <property type="match status" value="1"/>
</dbReference>
<protein>
    <submittedName>
        <fullName evidence="9">DNA damage-binding protein 1a isoform X1</fullName>
    </submittedName>
</protein>
<dbReference type="GO" id="GO:0003676">
    <property type="term" value="F:nucleic acid binding"/>
    <property type="evidence" value="ECO:0007669"/>
    <property type="project" value="InterPro"/>
</dbReference>
<comment type="similarity">
    <text evidence="2">Belongs to the DDB1 family.</text>
</comment>
<name>A0AAJ6VFZ5_POPEU</name>
<dbReference type="InterPro" id="IPR036322">
    <property type="entry name" value="WD40_repeat_dom_sf"/>
</dbReference>
<dbReference type="Pfam" id="PF23726">
    <property type="entry name" value="Beta-prop_RSE1_2nd"/>
    <property type="match status" value="1"/>
</dbReference>
<dbReference type="InterPro" id="IPR015943">
    <property type="entry name" value="WD40/YVTN_repeat-like_dom_sf"/>
</dbReference>
<dbReference type="PANTHER" id="PTHR10644">
    <property type="entry name" value="DNA REPAIR/RNA PROCESSING CPSF FAMILY"/>
    <property type="match status" value="1"/>
</dbReference>
<dbReference type="GO" id="GO:0009585">
    <property type="term" value="P:red, far-red light phototransduction"/>
    <property type="evidence" value="ECO:0007669"/>
    <property type="project" value="UniProtKB-KW"/>
</dbReference>
<feature type="domain" description="RSE1/DDB1/CPSF1 second beta-propeller" evidence="7">
    <location>
        <begin position="389"/>
        <end position="698"/>
    </location>
</feature>
<reference evidence="9" key="1">
    <citation type="submission" date="2025-08" db="UniProtKB">
        <authorList>
            <consortium name="RefSeq"/>
        </authorList>
    </citation>
    <scope>IDENTIFICATION</scope>
</reference>
<dbReference type="FunFam" id="1.10.150.910:FF:000003">
    <property type="entry name" value="DNA damage-binding protein 1a"/>
    <property type="match status" value="1"/>
</dbReference>
<dbReference type="SUPFAM" id="SSF50978">
    <property type="entry name" value="WD40 repeat-like"/>
    <property type="match status" value="1"/>
</dbReference>